<evidence type="ECO:0000313" key="3">
    <source>
        <dbReference type="Proteomes" id="UP000324800"/>
    </source>
</evidence>
<evidence type="ECO:0000313" key="2">
    <source>
        <dbReference type="EMBL" id="KAA6372505.1"/>
    </source>
</evidence>
<protein>
    <submittedName>
        <fullName evidence="2">Uncharacterized protein</fullName>
    </submittedName>
</protein>
<dbReference type="EMBL" id="SNRW01013538">
    <property type="protein sequence ID" value="KAA6372505.1"/>
    <property type="molecule type" value="Genomic_DNA"/>
</dbReference>
<organism evidence="2 3">
    <name type="scientific">Streblomastix strix</name>
    <dbReference type="NCBI Taxonomy" id="222440"/>
    <lineage>
        <taxon>Eukaryota</taxon>
        <taxon>Metamonada</taxon>
        <taxon>Preaxostyla</taxon>
        <taxon>Oxymonadida</taxon>
        <taxon>Streblomastigidae</taxon>
        <taxon>Streblomastix</taxon>
    </lineage>
</organism>
<evidence type="ECO:0000256" key="1">
    <source>
        <dbReference type="SAM" id="MobiDB-lite"/>
    </source>
</evidence>
<gene>
    <name evidence="2" type="ORF">EZS28_031967</name>
</gene>
<reference evidence="2 3" key="1">
    <citation type="submission" date="2019-03" db="EMBL/GenBank/DDBJ databases">
        <title>Single cell metagenomics reveals metabolic interactions within the superorganism composed of flagellate Streblomastix strix and complex community of Bacteroidetes bacteria on its surface.</title>
        <authorList>
            <person name="Treitli S.C."/>
            <person name="Kolisko M."/>
            <person name="Husnik F."/>
            <person name="Keeling P."/>
            <person name="Hampl V."/>
        </authorList>
    </citation>
    <scope>NUCLEOTIDE SEQUENCE [LARGE SCALE GENOMIC DNA]</scope>
    <source>
        <strain evidence="2">ST1C</strain>
    </source>
</reference>
<name>A0A5J4URS0_9EUKA</name>
<proteinExistence type="predicted"/>
<comment type="caution">
    <text evidence="2">The sequence shown here is derived from an EMBL/GenBank/DDBJ whole genome shotgun (WGS) entry which is preliminary data.</text>
</comment>
<accession>A0A5J4URS0</accession>
<feature type="non-terminal residue" evidence="2">
    <location>
        <position position="1"/>
    </location>
</feature>
<dbReference type="AlphaFoldDB" id="A0A5J4URS0"/>
<feature type="region of interest" description="Disordered" evidence="1">
    <location>
        <begin position="21"/>
        <end position="43"/>
    </location>
</feature>
<sequence length="65" mass="7615">KKIMIGVKMELKIELHSIKKKENQKEKDDVGKESKSLPELFKDGYDESVNELTYELDDESEKIKD</sequence>
<dbReference type="Proteomes" id="UP000324800">
    <property type="component" value="Unassembled WGS sequence"/>
</dbReference>